<organism evidence="1 2">
    <name type="scientific">Bacteroides fragilis str. 3998T(B)3</name>
    <dbReference type="NCBI Taxonomy" id="1339316"/>
    <lineage>
        <taxon>Bacteria</taxon>
        <taxon>Pseudomonadati</taxon>
        <taxon>Bacteroidota</taxon>
        <taxon>Bacteroidia</taxon>
        <taxon>Bacteroidales</taxon>
        <taxon>Bacteroidaceae</taxon>
        <taxon>Bacteroides</taxon>
    </lineage>
</organism>
<dbReference type="EMBL" id="JGDB01000080">
    <property type="protein sequence ID" value="EXY91123.1"/>
    <property type="molecule type" value="Genomic_DNA"/>
</dbReference>
<dbReference type="NCBIfam" id="NF041324">
    <property type="entry name" value="Bacteroid_MobA"/>
    <property type="match status" value="1"/>
</dbReference>
<dbReference type="GeneID" id="99669072"/>
<gene>
    <name evidence="1" type="ORF">M125_2139</name>
</gene>
<evidence type="ECO:0000313" key="1">
    <source>
        <dbReference type="EMBL" id="EXY91123.1"/>
    </source>
</evidence>
<proteinExistence type="predicted"/>
<comment type="caution">
    <text evidence="1">The sequence shown here is derived from an EMBL/GenBank/DDBJ whole genome shotgun (WGS) entry which is preliminary data.</text>
</comment>
<evidence type="ECO:0008006" key="3">
    <source>
        <dbReference type="Google" id="ProtNLM"/>
    </source>
</evidence>
<dbReference type="RefSeq" id="WP_004295462.1">
    <property type="nucleotide sequence ID" value="NZ_JGDB01000080.1"/>
</dbReference>
<dbReference type="InterPro" id="IPR045788">
    <property type="entry name" value="MobC_2"/>
</dbReference>
<dbReference type="PATRIC" id="fig|1339316.3.peg.2056"/>
<reference evidence="1 2" key="1">
    <citation type="submission" date="2014-02" db="EMBL/GenBank/DDBJ databases">
        <authorList>
            <person name="Sears C."/>
            <person name="Carroll K."/>
            <person name="Sack B.R."/>
            <person name="Qadri F."/>
            <person name="Myers L.L."/>
            <person name="Chung G.-T."/>
            <person name="Escheverria P."/>
            <person name="Fraser C.M."/>
            <person name="Sadzewicz L."/>
            <person name="Shefchek K.A."/>
            <person name="Tallon L."/>
            <person name="Das S.P."/>
            <person name="Daugherty S."/>
            <person name="Mongodin E.F."/>
        </authorList>
    </citation>
    <scope>NUCLEOTIDE SEQUENCE [LARGE SCALE GENOMIC DNA]</scope>
    <source>
        <strain evidence="2">3998T(B)3</strain>
    </source>
</reference>
<dbReference type="AlphaFoldDB" id="A0A015VYQ0"/>
<accession>A0A015VYQ0</accession>
<dbReference type="Proteomes" id="UP000020773">
    <property type="component" value="Unassembled WGS sequence"/>
</dbReference>
<protein>
    <recommendedName>
        <fullName evidence="3">MobA protein</fullName>
    </recommendedName>
</protein>
<name>A0A015VYQ0_BACFG</name>
<sequence>MEKNRKPRGGKGGRPAKNDPAVYRFSVNFSAVEHARFLDLYEQSGLLSKAAFIKARVFNEAFRVVKTDRGTLEYVAKLTAFHAQFRAVGTNYNQVVKELHAHFSEKKTLALLYKLERATRELAAVGQQVVSLSEEFKQRW</sequence>
<evidence type="ECO:0000313" key="2">
    <source>
        <dbReference type="Proteomes" id="UP000020773"/>
    </source>
</evidence>
<dbReference type="Pfam" id="PF19514">
    <property type="entry name" value="MobC_2"/>
    <property type="match status" value="1"/>
</dbReference>